<evidence type="ECO:0000313" key="2">
    <source>
        <dbReference type="Proteomes" id="UP000238479"/>
    </source>
</evidence>
<proteinExistence type="predicted"/>
<evidence type="ECO:0000313" key="1">
    <source>
        <dbReference type="EMBL" id="PRQ17032.1"/>
    </source>
</evidence>
<dbReference type="STRING" id="74649.A0A2P6P552"/>
<comment type="caution">
    <text evidence="1">The sequence shown here is derived from an EMBL/GenBank/DDBJ whole genome shotgun (WGS) entry which is preliminary data.</text>
</comment>
<accession>A0A2P6P552</accession>
<dbReference type="EMBL" id="PDCK01000045">
    <property type="protein sequence ID" value="PRQ17032.1"/>
    <property type="molecule type" value="Genomic_DNA"/>
</dbReference>
<name>A0A2P6P552_ROSCH</name>
<reference evidence="1 2" key="1">
    <citation type="journal article" date="2018" name="Nat. Genet.">
        <title>The Rosa genome provides new insights in the design of modern roses.</title>
        <authorList>
            <person name="Bendahmane M."/>
        </authorList>
    </citation>
    <scope>NUCLEOTIDE SEQUENCE [LARGE SCALE GENOMIC DNA]</scope>
    <source>
        <strain evidence="2">cv. Old Blush</strain>
    </source>
</reference>
<dbReference type="AlphaFoldDB" id="A0A2P6P552"/>
<dbReference type="Proteomes" id="UP000238479">
    <property type="component" value="Chromosome 7"/>
</dbReference>
<sequence>MAEPTSKLPPPINPKSGFCSETKTFHSLRPIVPLPPLSQPMSLAHYTLSLLQSSSASTPPSSTPALIDASSARRLSYSQFLSQFHSLTLSLSPLLSKSQVAYILSPPSLHVPSSTSPSSP</sequence>
<organism evidence="1 2">
    <name type="scientific">Rosa chinensis</name>
    <name type="common">China rose</name>
    <dbReference type="NCBI Taxonomy" id="74649"/>
    <lineage>
        <taxon>Eukaryota</taxon>
        <taxon>Viridiplantae</taxon>
        <taxon>Streptophyta</taxon>
        <taxon>Embryophyta</taxon>
        <taxon>Tracheophyta</taxon>
        <taxon>Spermatophyta</taxon>
        <taxon>Magnoliopsida</taxon>
        <taxon>eudicotyledons</taxon>
        <taxon>Gunneridae</taxon>
        <taxon>Pentapetalae</taxon>
        <taxon>rosids</taxon>
        <taxon>fabids</taxon>
        <taxon>Rosales</taxon>
        <taxon>Rosaceae</taxon>
        <taxon>Rosoideae</taxon>
        <taxon>Rosoideae incertae sedis</taxon>
        <taxon>Rosa</taxon>
    </lineage>
</organism>
<dbReference type="Gramene" id="PRQ17032">
    <property type="protein sequence ID" value="PRQ17032"/>
    <property type="gene ID" value="RchiOBHm_Chr7g0190671"/>
</dbReference>
<protein>
    <submittedName>
        <fullName evidence="1">Uncharacterized protein</fullName>
    </submittedName>
</protein>
<keyword evidence="2" id="KW-1185">Reference proteome</keyword>
<gene>
    <name evidence="1" type="ORF">RchiOBHm_Chr7g0190671</name>
</gene>